<organism evidence="1 2">
    <name type="scientific">Midichloria mitochondrii (strain IricVA)</name>
    <dbReference type="NCBI Taxonomy" id="696127"/>
    <lineage>
        <taxon>Bacteria</taxon>
        <taxon>Pseudomonadati</taxon>
        <taxon>Pseudomonadota</taxon>
        <taxon>Alphaproteobacteria</taxon>
        <taxon>Rickettsiales</taxon>
        <taxon>Candidatus Midichloriaceae</taxon>
        <taxon>Candidatus Midichloria</taxon>
    </lineage>
</organism>
<dbReference type="Proteomes" id="UP000006639">
    <property type="component" value="Chromosome"/>
</dbReference>
<dbReference type="EMBL" id="CP002130">
    <property type="protein sequence ID" value="AEI88818.1"/>
    <property type="molecule type" value="Genomic_DNA"/>
</dbReference>
<accession>F7XVW9</accession>
<dbReference type="KEGG" id="mmn:midi_00512"/>
<evidence type="ECO:0000313" key="2">
    <source>
        <dbReference type="Proteomes" id="UP000006639"/>
    </source>
</evidence>
<evidence type="ECO:0000313" key="1">
    <source>
        <dbReference type="EMBL" id="AEI88818.1"/>
    </source>
</evidence>
<protein>
    <submittedName>
        <fullName evidence="1">Uncharacterized protein</fullName>
    </submittedName>
</protein>
<dbReference type="AlphaFoldDB" id="F7XVW9"/>
<reference evidence="1 2" key="1">
    <citation type="journal article" date="2011" name="Mol. Biol. Evol.">
        <title>Phylogenomic evidence for the presence of a flagellum and cbb3 oxidase in the free-living mitochondrial ancestor.</title>
        <authorList>
            <person name="Sassera D."/>
            <person name="Lo N."/>
            <person name="Epis S."/>
            <person name="D'Auria G."/>
            <person name="Montagna M."/>
            <person name="Comandatore F."/>
            <person name="Horner D."/>
            <person name="Pereto J."/>
            <person name="Luciano A.M."/>
            <person name="Franciosi F."/>
            <person name="Ferri E."/>
            <person name="Crotti E."/>
            <person name="Bazzocchi C."/>
            <person name="Daffonchio D."/>
            <person name="Sacchi L."/>
            <person name="Moya A."/>
            <person name="Latorre A."/>
            <person name="Bandi C."/>
        </authorList>
    </citation>
    <scope>NUCLEOTIDE SEQUENCE [LARGE SCALE GENOMIC DNA]</scope>
    <source>
        <strain evidence="1 2">IricVA</strain>
    </source>
</reference>
<name>F7XVW9_MIDMI</name>
<keyword evidence="2" id="KW-1185">Reference proteome</keyword>
<gene>
    <name evidence="1" type="ordered locus">midi_00512</name>
</gene>
<proteinExistence type="predicted"/>
<dbReference type="HOGENOM" id="CLU_3202098_0_0_5"/>
<sequence length="45" mass="5338">MSSNPIYLRKNRLTGPTPYVKLRLFTFKKFFSLHFLFSKKGLDSL</sequence>